<organism evidence="1 2">
    <name type="scientific">Pristionchus pacificus</name>
    <name type="common">Parasitic nematode worm</name>
    <dbReference type="NCBI Taxonomy" id="54126"/>
    <lineage>
        <taxon>Eukaryota</taxon>
        <taxon>Metazoa</taxon>
        <taxon>Ecdysozoa</taxon>
        <taxon>Nematoda</taxon>
        <taxon>Chromadorea</taxon>
        <taxon>Rhabditida</taxon>
        <taxon>Rhabditina</taxon>
        <taxon>Diplogasteromorpha</taxon>
        <taxon>Diplogasteroidea</taxon>
        <taxon>Neodiplogasteridae</taxon>
        <taxon>Pristionchus</taxon>
    </lineage>
</organism>
<name>A0A2A6CKI7_PRIPA</name>
<evidence type="ECO:0000313" key="1">
    <source>
        <dbReference type="EnsemblMetazoa" id="PPA41837.1"/>
    </source>
</evidence>
<keyword evidence="2" id="KW-1185">Reference proteome</keyword>
<protein>
    <submittedName>
        <fullName evidence="1">Uncharacterized protein</fullName>
    </submittedName>
</protein>
<dbReference type="EnsemblMetazoa" id="PPA41837.1">
    <property type="protein sequence ID" value="PPA41837.1"/>
    <property type="gene ID" value="WBGene00280206"/>
</dbReference>
<accession>A0A8R1Z0L2</accession>
<reference evidence="2" key="1">
    <citation type="journal article" date="2008" name="Nat. Genet.">
        <title>The Pristionchus pacificus genome provides a unique perspective on nematode lifestyle and parasitism.</title>
        <authorList>
            <person name="Dieterich C."/>
            <person name="Clifton S.W."/>
            <person name="Schuster L.N."/>
            <person name="Chinwalla A."/>
            <person name="Delehaunty K."/>
            <person name="Dinkelacker I."/>
            <person name="Fulton L."/>
            <person name="Fulton R."/>
            <person name="Godfrey J."/>
            <person name="Minx P."/>
            <person name="Mitreva M."/>
            <person name="Roeseler W."/>
            <person name="Tian H."/>
            <person name="Witte H."/>
            <person name="Yang S.P."/>
            <person name="Wilson R.K."/>
            <person name="Sommer R.J."/>
        </authorList>
    </citation>
    <scope>NUCLEOTIDE SEQUENCE [LARGE SCALE GENOMIC DNA]</scope>
    <source>
        <strain evidence="2">PS312</strain>
    </source>
</reference>
<gene>
    <name evidence="1" type="primary">WBGene00280206</name>
</gene>
<dbReference type="Proteomes" id="UP000005239">
    <property type="component" value="Unassembled WGS sequence"/>
</dbReference>
<proteinExistence type="predicted"/>
<evidence type="ECO:0000313" key="2">
    <source>
        <dbReference type="Proteomes" id="UP000005239"/>
    </source>
</evidence>
<dbReference type="AlphaFoldDB" id="A0A2A6CKI7"/>
<sequence length="297" mass="34019">MVGWSFSSLSQLIALLLLFSDRCTTHCHYGNFFPTETYKPNQCLQSEPSCVIKCVLGNIIEKDDPHLDCEYHGCDHSKTDNCMEEICSTSEINNGTCLLRFSCHCTGNKCSAKVSLYYMAAKMSQSILLTNDKGVIQNALYRYSIYEEFSEDESPEKYAMTRTTSRSINFNPRILVRRELFDHLLKMSLALFCIYVTVHFLYGPLNKLVEKGTGKKKKPTARVRVYSKENAGSIEDEKIEEYLKDESMLYNWYHPHQMFTPIACFPKGFPIGETVITALEEKPVRCNQSKEFLTMAA</sequence>
<reference evidence="1" key="2">
    <citation type="submission" date="2022-06" db="UniProtKB">
        <authorList>
            <consortium name="EnsemblMetazoa"/>
        </authorList>
    </citation>
    <scope>IDENTIFICATION</scope>
    <source>
        <strain evidence="1">PS312</strain>
    </source>
</reference>
<accession>A0A2A6CKI7</accession>